<evidence type="ECO:0000313" key="2">
    <source>
        <dbReference type="Proteomes" id="UP000028630"/>
    </source>
</evidence>
<proteinExistence type="predicted"/>
<dbReference type="Proteomes" id="UP000028630">
    <property type="component" value="Unassembled WGS sequence"/>
</dbReference>
<dbReference type="RefSeq" id="WP_038163169.1">
    <property type="nucleotide sequence ID" value="NZ_JMTB01000129.1"/>
</dbReference>
<reference evidence="2" key="1">
    <citation type="submission" date="2014-05" db="EMBL/GenBank/DDBJ databases">
        <title>ATOL: Assembling a taxonomically balanced genome-scale reconstruction of the evolutionary history of the Enterobacteriaceae.</title>
        <authorList>
            <person name="Plunkett G. III"/>
            <person name="Neeno-Eckwall E.C."/>
            <person name="Glasner J.D."/>
            <person name="Perna N.T."/>
        </authorList>
    </citation>
    <scope>NUCLEOTIDE SEQUENCE [LARGE SCALE GENOMIC DNA]</scope>
    <source>
        <strain evidence="2">ATCC 49490</strain>
    </source>
</reference>
<evidence type="ECO:0000313" key="1">
    <source>
        <dbReference type="EMBL" id="KFB97845.1"/>
    </source>
</evidence>
<keyword evidence="2" id="KW-1185">Reference proteome</keyword>
<organism evidence="1 2">
    <name type="scientific">Trabulsiella guamensis ATCC 49490</name>
    <dbReference type="NCBI Taxonomy" id="1005994"/>
    <lineage>
        <taxon>Bacteria</taxon>
        <taxon>Pseudomonadati</taxon>
        <taxon>Pseudomonadota</taxon>
        <taxon>Gammaproteobacteria</taxon>
        <taxon>Enterobacterales</taxon>
        <taxon>Enterobacteriaceae</taxon>
        <taxon>Trabulsiella</taxon>
    </lineage>
</organism>
<gene>
    <name evidence="1" type="ORF">GTGU_04628</name>
</gene>
<dbReference type="EMBL" id="JMTB01000129">
    <property type="protein sequence ID" value="KFB97845.1"/>
    <property type="molecule type" value="Genomic_DNA"/>
</dbReference>
<dbReference type="AlphaFoldDB" id="A0A084ZK51"/>
<accession>A0A084ZK51</accession>
<name>A0A084ZK51_9ENTR</name>
<comment type="caution">
    <text evidence="1">The sequence shown here is derived from an EMBL/GenBank/DDBJ whole genome shotgun (WGS) entry which is preliminary data.</text>
</comment>
<sequence length="140" mass="16740">MKLLREIKALHRMRMNNGSAGDVCQFITIGTGEMYLDVYELIVCCAGKHALKRKYTWEYNPNTVDVWEDLKYRVSLSDRESFRFAYGFLRGLVSRLLRDGKRYGVEEACRRWVNMDVRFLLIVSERTGWQNFCRRQLVWR</sequence>
<protein>
    <submittedName>
        <fullName evidence="1">Uncharacterized protein</fullName>
    </submittedName>
</protein>